<reference evidence="3 4" key="1">
    <citation type="submission" date="2022-05" db="EMBL/GenBank/DDBJ databases">
        <authorList>
            <person name="Park J.-S."/>
        </authorList>
    </citation>
    <scope>NUCLEOTIDE SEQUENCE [LARGE SCALE GENOMIC DNA]</scope>
    <source>
        <strain evidence="3 4">2012CJ34-2</strain>
    </source>
</reference>
<accession>A0ABT0PJA7</accession>
<feature type="domain" description="TssC1 N-terminal" evidence="1">
    <location>
        <begin position="35"/>
        <end position="327"/>
    </location>
</feature>
<dbReference type="Proteomes" id="UP001203338">
    <property type="component" value="Unassembled WGS sequence"/>
</dbReference>
<protein>
    <submittedName>
        <fullName evidence="3">Type VI secretion system contractile sheath large subunit</fullName>
    </submittedName>
</protein>
<dbReference type="Pfam" id="PF05943">
    <property type="entry name" value="VipB"/>
    <property type="match status" value="1"/>
</dbReference>
<evidence type="ECO:0000259" key="2">
    <source>
        <dbReference type="Pfam" id="PF18945"/>
    </source>
</evidence>
<dbReference type="Pfam" id="PF18945">
    <property type="entry name" value="VipB_2"/>
    <property type="match status" value="1"/>
</dbReference>
<dbReference type="RefSeq" id="WP_249701055.1">
    <property type="nucleotide sequence ID" value="NZ_JAMFLX010000025.1"/>
</dbReference>
<name>A0ABT0PJA7_9GAMM</name>
<proteinExistence type="predicted"/>
<comment type="caution">
    <text evidence="3">The sequence shown here is derived from an EMBL/GenBank/DDBJ whole genome shotgun (WGS) entry which is preliminary data.</text>
</comment>
<dbReference type="InterPro" id="IPR044031">
    <property type="entry name" value="TssC1_N"/>
</dbReference>
<dbReference type="PANTHER" id="PTHR35565:SF3">
    <property type="entry name" value="TYPE VI SECRETION SYSTEM SHEATH PROTEIN TSSC1"/>
    <property type="match status" value="1"/>
</dbReference>
<evidence type="ECO:0000259" key="1">
    <source>
        <dbReference type="Pfam" id="PF05943"/>
    </source>
</evidence>
<evidence type="ECO:0000313" key="3">
    <source>
        <dbReference type="EMBL" id="MCL6271443.1"/>
    </source>
</evidence>
<organism evidence="3 4">
    <name type="scientific">Parendozoicomonas callyspongiae</name>
    <dbReference type="NCBI Taxonomy" id="2942213"/>
    <lineage>
        <taxon>Bacteria</taxon>
        <taxon>Pseudomonadati</taxon>
        <taxon>Pseudomonadota</taxon>
        <taxon>Gammaproteobacteria</taxon>
        <taxon>Oceanospirillales</taxon>
        <taxon>Endozoicomonadaceae</taxon>
        <taxon>Parendozoicomonas</taxon>
    </lineage>
</organism>
<dbReference type="PANTHER" id="PTHR35565">
    <property type="entry name" value="CYTOPLASMIC PROTEIN-RELATED"/>
    <property type="match status" value="1"/>
</dbReference>
<dbReference type="EMBL" id="JAMFLX010000025">
    <property type="protein sequence ID" value="MCL6271443.1"/>
    <property type="molecule type" value="Genomic_DNA"/>
</dbReference>
<dbReference type="InterPro" id="IPR010269">
    <property type="entry name" value="T6SS_TssC-like"/>
</dbReference>
<keyword evidence="4" id="KW-1185">Reference proteome</keyword>
<feature type="domain" description="TssC1 C-terminal" evidence="2">
    <location>
        <begin position="343"/>
        <end position="451"/>
    </location>
</feature>
<gene>
    <name evidence="3" type="ORF">M3P05_16095</name>
</gene>
<dbReference type="InterPro" id="IPR044032">
    <property type="entry name" value="TssC1_C"/>
</dbReference>
<evidence type="ECO:0000313" key="4">
    <source>
        <dbReference type="Proteomes" id="UP001203338"/>
    </source>
</evidence>
<sequence length="461" mass="51489">MLSRLLSQALEIIEDGSNLAEDAGDDWLEFVMQGLIAEIDERISRQLEPVIQDNHFKKLEALWRNLRALAGEGYPAGQVRIRILDMTWSQLSDDLNLSFTLKDSSLYRRIYQQEFSTSGGHPFGLLLVDHAVTTDLDPDTGHDDLYTMQLLGQLGHESLCPVLLPVADHFIGTDDPDVWTDPERVGRIFASDDFTGWRQLRSEKVSQFIGLTMPAIRIREPWANYQNQFLFDEQSAFAADSSTLWGNSAFALARNVLREFCRISWFGFLRSGTDARSGGALVDLYSEPVISMRITPALDNFYSENGFVPLANGYLDNKIGIFSNRSVFQPEGAGAGAGVGESSSDAAVISMLQTTLLACRIGHYLKAQIRDKIGSYKSASECERELNAWLQTYTSNVEHAEEHILARYPLKKSMVKVEGDSGTGRFHCQVSMQPQYQFDFLTSSIVLRTELGRNSQAGRAG</sequence>